<dbReference type="SMART" id="SM00382">
    <property type="entry name" value="AAA"/>
    <property type="match status" value="1"/>
</dbReference>
<dbReference type="InterPro" id="IPR003593">
    <property type="entry name" value="AAA+_ATPase"/>
</dbReference>
<dbReference type="GO" id="GO:0005524">
    <property type="term" value="F:ATP binding"/>
    <property type="evidence" value="ECO:0007669"/>
    <property type="project" value="UniProtKB-KW"/>
</dbReference>
<keyword evidence="2 4" id="KW-0067">ATP-binding</keyword>
<gene>
    <name evidence="4" type="ORF">GCM10009821_23240</name>
</gene>
<dbReference type="CDD" id="cd03214">
    <property type="entry name" value="ABC_Iron-Siderophores_B12_Hemin"/>
    <property type="match status" value="1"/>
</dbReference>
<dbReference type="SUPFAM" id="SSF52540">
    <property type="entry name" value="P-loop containing nucleoside triphosphate hydrolases"/>
    <property type="match status" value="1"/>
</dbReference>
<proteinExistence type="predicted"/>
<dbReference type="EMBL" id="BAAAPY010000008">
    <property type="protein sequence ID" value="GAA2081867.1"/>
    <property type="molecule type" value="Genomic_DNA"/>
</dbReference>
<evidence type="ECO:0000259" key="3">
    <source>
        <dbReference type="PROSITE" id="PS50893"/>
    </source>
</evidence>
<comment type="caution">
    <text evidence="4">The sequence shown here is derived from an EMBL/GenBank/DDBJ whole genome shotgun (WGS) entry which is preliminary data.</text>
</comment>
<dbReference type="RefSeq" id="WP_344328668.1">
    <property type="nucleotide sequence ID" value="NZ_BAAAPY010000008.1"/>
</dbReference>
<dbReference type="InterPro" id="IPR027417">
    <property type="entry name" value="P-loop_NTPase"/>
</dbReference>
<dbReference type="InterPro" id="IPR017871">
    <property type="entry name" value="ABC_transporter-like_CS"/>
</dbReference>
<name>A0ABN2W4Q0_9ACTN</name>
<dbReference type="Pfam" id="PF00005">
    <property type="entry name" value="ABC_tran"/>
    <property type="match status" value="1"/>
</dbReference>
<keyword evidence="5" id="KW-1185">Reference proteome</keyword>
<keyword evidence="1" id="KW-0547">Nucleotide-binding</keyword>
<organism evidence="4 5">
    <name type="scientific">Aeromicrobium halocynthiae</name>
    <dbReference type="NCBI Taxonomy" id="560557"/>
    <lineage>
        <taxon>Bacteria</taxon>
        <taxon>Bacillati</taxon>
        <taxon>Actinomycetota</taxon>
        <taxon>Actinomycetes</taxon>
        <taxon>Propionibacteriales</taxon>
        <taxon>Nocardioidaceae</taxon>
        <taxon>Aeromicrobium</taxon>
    </lineage>
</organism>
<dbReference type="Gene3D" id="3.40.50.300">
    <property type="entry name" value="P-loop containing nucleotide triphosphate hydrolases"/>
    <property type="match status" value="1"/>
</dbReference>
<dbReference type="Proteomes" id="UP001501480">
    <property type="component" value="Unassembled WGS sequence"/>
</dbReference>
<evidence type="ECO:0000313" key="4">
    <source>
        <dbReference type="EMBL" id="GAA2081867.1"/>
    </source>
</evidence>
<reference evidence="4 5" key="1">
    <citation type="journal article" date="2019" name="Int. J. Syst. Evol. Microbiol.">
        <title>The Global Catalogue of Microorganisms (GCM) 10K type strain sequencing project: providing services to taxonomists for standard genome sequencing and annotation.</title>
        <authorList>
            <consortium name="The Broad Institute Genomics Platform"/>
            <consortium name="The Broad Institute Genome Sequencing Center for Infectious Disease"/>
            <person name="Wu L."/>
            <person name="Ma J."/>
        </authorList>
    </citation>
    <scope>NUCLEOTIDE SEQUENCE [LARGE SCALE GENOMIC DNA]</scope>
    <source>
        <strain evidence="4 5">JCM 15749</strain>
    </source>
</reference>
<protein>
    <submittedName>
        <fullName evidence="4">ABC transporter ATP-binding protein</fullName>
    </submittedName>
</protein>
<evidence type="ECO:0000256" key="1">
    <source>
        <dbReference type="ARBA" id="ARBA00022741"/>
    </source>
</evidence>
<evidence type="ECO:0000313" key="5">
    <source>
        <dbReference type="Proteomes" id="UP001501480"/>
    </source>
</evidence>
<sequence length="262" mass="27890">MRLELDGVGIVHGSRTVVSDVRLTVEPGEVVGLLGRNGCGKSSLLRTCFRAARPAAGRVLLDGADVTTLHRREIARRVAVMSQEPADDLGLTVAESVLLGRTPHHRGFGQDTSEDRDLAQAAMARTGVLHLAQRTMPTLSGGERQRVLLARALTQEAQVLVLDEPTNHLDLAYRFELMRLVAEAGAATLVALHDLDLAMGYCDRVAVLDGGGLTDLGPPEQVLTPALVRAVFGVEAAPTVHPATGRHHLLLSGAAEPQERPA</sequence>
<dbReference type="PROSITE" id="PS00211">
    <property type="entry name" value="ABC_TRANSPORTER_1"/>
    <property type="match status" value="1"/>
</dbReference>
<accession>A0ABN2W4Q0</accession>
<evidence type="ECO:0000256" key="2">
    <source>
        <dbReference type="ARBA" id="ARBA00022840"/>
    </source>
</evidence>
<feature type="domain" description="ABC transporter" evidence="3">
    <location>
        <begin position="3"/>
        <end position="235"/>
    </location>
</feature>
<dbReference type="PANTHER" id="PTHR42794:SF2">
    <property type="entry name" value="ABC TRANSPORTER ATP-BINDING PROTEIN"/>
    <property type="match status" value="1"/>
</dbReference>
<dbReference type="PROSITE" id="PS50893">
    <property type="entry name" value="ABC_TRANSPORTER_2"/>
    <property type="match status" value="1"/>
</dbReference>
<dbReference type="InterPro" id="IPR003439">
    <property type="entry name" value="ABC_transporter-like_ATP-bd"/>
</dbReference>
<dbReference type="PANTHER" id="PTHR42794">
    <property type="entry name" value="HEMIN IMPORT ATP-BINDING PROTEIN HMUV"/>
    <property type="match status" value="1"/>
</dbReference>